<keyword evidence="2" id="KW-1185">Reference proteome</keyword>
<dbReference type="PANTHER" id="PTHR32305">
    <property type="match status" value="1"/>
</dbReference>
<proteinExistence type="predicted"/>
<dbReference type="PRINTS" id="PR00394">
    <property type="entry name" value="RHSPROTEIN"/>
</dbReference>
<sequence>MRFDLRYPGQVWDEETGLNYNLHRYYDPATGRYLQADPIGLAGGWNRFLYVDASPLMFADPMGLRSTGWPWLDRMLTPYDTSRCATAECAAGFRNTEPAGNSTSTEGITCTARVGVGVGITASYNTSRGLTYLGAGPQAGLSVSITGGGKTLTTGAGGKGLVVQASGAFGNGVVGVSGNTALGTEGTTSTVSPGVGTIGVSVGVTMGYRR</sequence>
<dbReference type="NCBIfam" id="TIGR03696">
    <property type="entry name" value="Rhs_assc_core"/>
    <property type="match status" value="1"/>
</dbReference>
<evidence type="ECO:0000313" key="2">
    <source>
        <dbReference type="Proteomes" id="UP000199517"/>
    </source>
</evidence>
<dbReference type="PANTHER" id="PTHR32305:SF15">
    <property type="entry name" value="PROTEIN RHSA-RELATED"/>
    <property type="match status" value="1"/>
</dbReference>
<reference evidence="2" key="1">
    <citation type="submission" date="2016-10" db="EMBL/GenBank/DDBJ databases">
        <authorList>
            <person name="Varghese N."/>
            <person name="Submissions S."/>
        </authorList>
    </citation>
    <scope>NUCLEOTIDE SEQUENCE [LARGE SCALE GENOMIC DNA]</scope>
    <source>
        <strain evidence="2">DSM 7481</strain>
    </source>
</reference>
<name>A0A1I1XCX4_9BURK</name>
<dbReference type="STRING" id="32040.SAMN04489710_112143"/>
<dbReference type="InterPro" id="IPR022385">
    <property type="entry name" value="Rhs_assc_core"/>
</dbReference>
<dbReference type="AlphaFoldDB" id="A0A1I1XCX4"/>
<dbReference type="Proteomes" id="UP000199517">
    <property type="component" value="Unassembled WGS sequence"/>
</dbReference>
<evidence type="ECO:0000313" key="1">
    <source>
        <dbReference type="EMBL" id="SFE05187.1"/>
    </source>
</evidence>
<dbReference type="EMBL" id="FOMQ01000012">
    <property type="protein sequence ID" value="SFE05187.1"/>
    <property type="molecule type" value="Genomic_DNA"/>
</dbReference>
<dbReference type="InterPro" id="IPR050708">
    <property type="entry name" value="T6SS_VgrG/RHS"/>
</dbReference>
<organism evidence="1 2">
    <name type="scientific">Paracidovorax konjaci</name>
    <dbReference type="NCBI Taxonomy" id="32040"/>
    <lineage>
        <taxon>Bacteria</taxon>
        <taxon>Pseudomonadati</taxon>
        <taxon>Pseudomonadota</taxon>
        <taxon>Betaproteobacteria</taxon>
        <taxon>Burkholderiales</taxon>
        <taxon>Comamonadaceae</taxon>
        <taxon>Paracidovorax</taxon>
    </lineage>
</organism>
<dbReference type="Gene3D" id="2.180.10.10">
    <property type="entry name" value="RHS repeat-associated core"/>
    <property type="match status" value="1"/>
</dbReference>
<protein>
    <submittedName>
        <fullName evidence="1">RHS repeat-associated core domain-containing protein</fullName>
    </submittedName>
</protein>
<accession>A0A1I1XCX4</accession>
<gene>
    <name evidence="1" type="ORF">SAMN04489710_112143</name>
</gene>